<keyword evidence="2" id="KW-1185">Reference proteome</keyword>
<sequence>MPIPAIKTATKDVIQRIGGHEAAASITRVGKSSLSDYGNRNSPLIVPVDVAIVLDCCAQHPIILAAMAHAEGYALVPIHFGEGHIPKDMAEFTDKASQAIQRGFEALEDRKVDVHEAHELVRCMGDVIRVAEHIRGSMGKIISENKPCLVDAPAAGAA</sequence>
<evidence type="ECO:0000313" key="2">
    <source>
        <dbReference type="Proteomes" id="UP000194931"/>
    </source>
</evidence>
<evidence type="ECO:0000313" key="1">
    <source>
        <dbReference type="EMBL" id="OUJ10143.1"/>
    </source>
</evidence>
<accession>A0A252BRG6</accession>
<dbReference type="AlphaFoldDB" id="A0A252BRG6"/>
<dbReference type="RefSeq" id="WP_086640078.1">
    <property type="nucleotide sequence ID" value="NZ_JOPJ01000060.1"/>
</dbReference>
<dbReference type="EMBL" id="JOPJ01000060">
    <property type="protein sequence ID" value="OUJ10143.1"/>
    <property type="molecule type" value="Genomic_DNA"/>
</dbReference>
<organism evidence="1 2">
    <name type="scientific">Acetobacter okinawensis</name>
    <dbReference type="NCBI Taxonomy" id="1076594"/>
    <lineage>
        <taxon>Bacteria</taxon>
        <taxon>Pseudomonadati</taxon>
        <taxon>Pseudomonadota</taxon>
        <taxon>Alphaproteobacteria</taxon>
        <taxon>Acetobacterales</taxon>
        <taxon>Acetobacteraceae</taxon>
        <taxon>Acetobacter</taxon>
    </lineage>
</organism>
<dbReference type="Proteomes" id="UP000194931">
    <property type="component" value="Unassembled WGS sequence"/>
</dbReference>
<protein>
    <submittedName>
        <fullName evidence="1">Uncharacterized protein</fullName>
    </submittedName>
</protein>
<comment type="caution">
    <text evidence="1">The sequence shown here is derived from an EMBL/GenBank/DDBJ whole genome shotgun (WGS) entry which is preliminary data.</text>
</comment>
<proteinExistence type="predicted"/>
<dbReference type="OrthoDB" id="7268744at2"/>
<reference evidence="2" key="1">
    <citation type="submission" date="2014-06" db="EMBL/GenBank/DDBJ databases">
        <authorList>
            <person name="Winans N.J."/>
            <person name="Newell P.D."/>
            <person name="Douglas A.E."/>
        </authorList>
    </citation>
    <scope>NUCLEOTIDE SEQUENCE [LARGE SCALE GENOMIC DNA]</scope>
</reference>
<name>A0A252BRG6_9PROT</name>
<gene>
    <name evidence="1" type="ORF">HK26_11565</name>
</gene>